<feature type="active site" description="Cysteine sulfenic acid (-SOH) intermediate" evidence="6">
    <location>
        <position position="64"/>
    </location>
</feature>
<comment type="miscellaneous">
    <text evidence="6">The active site is a conserved redox-active cysteine residue, the peroxidatic cysteine (C(P)), which makes the nucleophilic attack on the peroxide substrate. The peroxide oxidizes the C(P)-SH to cysteine sulfenic acid (C(P)-SOH), which then reacts with another cysteine residue, the resolving cysteine (C(R)), to form a disulfide bridge. The disulfide is subsequently reduced by an appropriate electron donor to complete the catalytic cycle. In this atypical 2-Cys peroxiredoxin, C(R) is present in the same subunit to form an intramolecular disulfide. The disulfide is subsequently reduced by thioredoxin.</text>
</comment>
<dbReference type="Gene3D" id="3.40.30.10">
    <property type="entry name" value="Glutaredoxin"/>
    <property type="match status" value="1"/>
</dbReference>
<keyword evidence="3 6" id="KW-0560">Oxidoreductase</keyword>
<dbReference type="RefSeq" id="WP_057951342.1">
    <property type="nucleotide sequence ID" value="NZ_CP013118.1"/>
</dbReference>
<comment type="similarity">
    <text evidence="6">Belongs to the peroxiredoxin family. Tpx subfamily.</text>
</comment>
<evidence type="ECO:0000313" key="9">
    <source>
        <dbReference type="Proteomes" id="UP000064893"/>
    </source>
</evidence>
<dbReference type="PANTHER" id="PTHR43110">
    <property type="entry name" value="THIOL PEROXIDASE"/>
    <property type="match status" value="1"/>
</dbReference>
<evidence type="ECO:0000256" key="2">
    <source>
        <dbReference type="ARBA" id="ARBA00022862"/>
    </source>
</evidence>
<keyword evidence="9" id="KW-1185">Reference proteome</keyword>
<comment type="subunit">
    <text evidence="6">Homodimer.</text>
</comment>
<dbReference type="OrthoDB" id="9781543at2"/>
<dbReference type="SUPFAM" id="SSF52833">
    <property type="entry name" value="Thioredoxin-like"/>
    <property type="match status" value="1"/>
</dbReference>
<dbReference type="GO" id="GO:0008379">
    <property type="term" value="F:thioredoxin peroxidase activity"/>
    <property type="evidence" value="ECO:0007669"/>
    <property type="project" value="UniProtKB-UniRule"/>
</dbReference>
<evidence type="ECO:0000256" key="4">
    <source>
        <dbReference type="ARBA" id="ARBA00023157"/>
    </source>
</evidence>
<evidence type="ECO:0000256" key="5">
    <source>
        <dbReference type="ARBA" id="ARBA00023284"/>
    </source>
</evidence>
<dbReference type="KEGG" id="blq:L21SP5_00021"/>
<dbReference type="PANTHER" id="PTHR43110:SF1">
    <property type="entry name" value="THIOL PEROXIDASE"/>
    <property type="match status" value="1"/>
</dbReference>
<dbReference type="HAMAP" id="MF_00269">
    <property type="entry name" value="Tpx"/>
    <property type="match status" value="1"/>
</dbReference>
<dbReference type="EMBL" id="CP013118">
    <property type="protein sequence ID" value="ALO13703.1"/>
    <property type="molecule type" value="Genomic_DNA"/>
</dbReference>
<evidence type="ECO:0000256" key="3">
    <source>
        <dbReference type="ARBA" id="ARBA00023002"/>
    </source>
</evidence>
<feature type="disulfide bond" description="Redox-active" evidence="6">
    <location>
        <begin position="64"/>
        <end position="98"/>
    </location>
</feature>
<dbReference type="InterPro" id="IPR013740">
    <property type="entry name" value="Redoxin"/>
</dbReference>
<reference evidence="8 9" key="1">
    <citation type="submission" date="2015-11" db="EMBL/GenBank/DDBJ databases">
        <title>Description and complete genome sequence of a novel strain predominating in hypersaline microbial mats and representing a new family of the Bacteriodetes phylum.</title>
        <authorList>
            <person name="Spring S."/>
            <person name="Bunk B."/>
            <person name="Sproer C."/>
            <person name="Klenk H.-P."/>
        </authorList>
    </citation>
    <scope>NUCLEOTIDE SEQUENCE [LARGE SCALE GENOMIC DNA]</scope>
    <source>
        <strain evidence="8 9">L21-Spi-D4</strain>
    </source>
</reference>
<dbReference type="PROSITE" id="PS01265">
    <property type="entry name" value="TPX"/>
    <property type="match status" value="1"/>
</dbReference>
<protein>
    <recommendedName>
        <fullName evidence="6">Thiol peroxidase</fullName>
        <shortName evidence="6">Tpx</shortName>
        <ecNumber evidence="6">1.11.1.24</ecNumber>
    </recommendedName>
    <alternativeName>
        <fullName evidence="6">Peroxiredoxin tpx</fullName>
        <shortName evidence="6">Prx</shortName>
    </alternativeName>
    <alternativeName>
        <fullName evidence="6">Thioredoxin peroxidase</fullName>
    </alternativeName>
    <alternativeName>
        <fullName evidence="6">Thioredoxin-dependent peroxiredoxin</fullName>
    </alternativeName>
</protein>
<sequence>MDKNDVKVTFGGNPVTLVGKEIKVGEKAPDFTVINNDLKPVKLSDYKGKTRIISVFPSIDTPVCATQNRIFNQKAAELDDTVILSVSNDLPFAQKRFCGAEGIDQVVTLSDHKDLEFGSKYGFLIDELRLLARGVVIVDKDDKVQYVEYVNEIGEEPDYEKAIEVAKKL</sequence>
<evidence type="ECO:0000313" key="8">
    <source>
        <dbReference type="EMBL" id="ALO13703.1"/>
    </source>
</evidence>
<dbReference type="InterPro" id="IPR050455">
    <property type="entry name" value="Tpx_Peroxidase_subfamily"/>
</dbReference>
<dbReference type="PATRIC" id="fig|1307839.3.peg.20"/>
<keyword evidence="1 6" id="KW-0575">Peroxidase</keyword>
<comment type="catalytic activity">
    <reaction evidence="6">
        <text>a hydroperoxide + [thioredoxin]-dithiol = an alcohol + [thioredoxin]-disulfide + H2O</text>
        <dbReference type="Rhea" id="RHEA:62620"/>
        <dbReference type="Rhea" id="RHEA-COMP:10698"/>
        <dbReference type="Rhea" id="RHEA-COMP:10700"/>
        <dbReference type="ChEBI" id="CHEBI:15377"/>
        <dbReference type="ChEBI" id="CHEBI:29950"/>
        <dbReference type="ChEBI" id="CHEBI:30879"/>
        <dbReference type="ChEBI" id="CHEBI:35924"/>
        <dbReference type="ChEBI" id="CHEBI:50058"/>
        <dbReference type="EC" id="1.11.1.24"/>
    </reaction>
</comment>
<feature type="domain" description="Thioredoxin" evidence="7">
    <location>
        <begin position="22"/>
        <end position="168"/>
    </location>
</feature>
<accession>A0A0S2HUE6</accession>
<proteinExistence type="inferred from homology"/>
<dbReference type="NCBIfam" id="NF001808">
    <property type="entry name" value="PRK00522.1"/>
    <property type="match status" value="1"/>
</dbReference>
<organism evidence="8 9">
    <name type="scientific">Salinivirga cyanobacteriivorans</name>
    <dbReference type="NCBI Taxonomy" id="1307839"/>
    <lineage>
        <taxon>Bacteria</taxon>
        <taxon>Pseudomonadati</taxon>
        <taxon>Bacteroidota</taxon>
        <taxon>Bacteroidia</taxon>
        <taxon>Bacteroidales</taxon>
        <taxon>Salinivirgaceae</taxon>
        <taxon>Salinivirga</taxon>
    </lineage>
</organism>
<evidence type="ECO:0000256" key="1">
    <source>
        <dbReference type="ARBA" id="ARBA00022559"/>
    </source>
</evidence>
<dbReference type="AlphaFoldDB" id="A0A0S2HUE6"/>
<dbReference type="InterPro" id="IPR036249">
    <property type="entry name" value="Thioredoxin-like_sf"/>
</dbReference>
<evidence type="ECO:0000259" key="7">
    <source>
        <dbReference type="PROSITE" id="PS51352"/>
    </source>
</evidence>
<keyword evidence="4 6" id="KW-1015">Disulfide bond</keyword>
<dbReference type="PROSITE" id="PS51352">
    <property type="entry name" value="THIOREDOXIN_2"/>
    <property type="match status" value="1"/>
</dbReference>
<dbReference type="Pfam" id="PF08534">
    <property type="entry name" value="Redoxin"/>
    <property type="match status" value="1"/>
</dbReference>
<dbReference type="STRING" id="1307839.L21SP5_00021"/>
<keyword evidence="5 6" id="KW-0676">Redox-active center</keyword>
<dbReference type="InterPro" id="IPR002065">
    <property type="entry name" value="TPX"/>
</dbReference>
<evidence type="ECO:0000256" key="6">
    <source>
        <dbReference type="HAMAP-Rule" id="MF_00269"/>
    </source>
</evidence>
<name>A0A0S2HUE6_9BACT</name>
<gene>
    <name evidence="6 8" type="primary">tpx</name>
    <name evidence="8" type="ORF">L21SP5_00021</name>
</gene>
<comment type="function">
    <text evidence="6">Thiol-specific peroxidase that catalyzes the reduction of hydrogen peroxide and organic hydroperoxides to water and alcohols, respectively. Plays a role in cell protection against oxidative stress by detoxifying peroxides.</text>
</comment>
<dbReference type="InterPro" id="IPR018219">
    <property type="entry name" value="Tpx_CS"/>
</dbReference>
<dbReference type="CDD" id="cd03014">
    <property type="entry name" value="PRX_Atyp2cys"/>
    <property type="match status" value="1"/>
</dbReference>
<dbReference type="Proteomes" id="UP000064893">
    <property type="component" value="Chromosome"/>
</dbReference>
<keyword evidence="2 6" id="KW-0049">Antioxidant</keyword>
<dbReference type="InterPro" id="IPR013766">
    <property type="entry name" value="Thioredoxin_domain"/>
</dbReference>
<dbReference type="EC" id="1.11.1.24" evidence="6"/>